<feature type="transmembrane region" description="Helical" evidence="7">
    <location>
        <begin position="51"/>
        <end position="75"/>
    </location>
</feature>
<proteinExistence type="inferred from homology"/>
<keyword evidence="2 7" id="KW-0813">Transport</keyword>
<dbReference type="InterPro" id="IPR035906">
    <property type="entry name" value="MetI-like_sf"/>
</dbReference>
<dbReference type="RefSeq" id="WP_289165290.1">
    <property type="nucleotide sequence ID" value="NZ_JASZZN010000016.1"/>
</dbReference>
<dbReference type="EMBL" id="JASZZN010000016">
    <property type="protein sequence ID" value="MDM4017758.1"/>
    <property type="molecule type" value="Genomic_DNA"/>
</dbReference>
<evidence type="ECO:0000256" key="8">
    <source>
        <dbReference type="SAM" id="MobiDB-lite"/>
    </source>
</evidence>
<evidence type="ECO:0000256" key="4">
    <source>
        <dbReference type="ARBA" id="ARBA00022692"/>
    </source>
</evidence>
<dbReference type="PROSITE" id="PS50928">
    <property type="entry name" value="ABC_TM1"/>
    <property type="match status" value="1"/>
</dbReference>
<dbReference type="SUPFAM" id="SSF161098">
    <property type="entry name" value="MetI-like"/>
    <property type="match status" value="1"/>
</dbReference>
<dbReference type="CDD" id="cd06261">
    <property type="entry name" value="TM_PBP2"/>
    <property type="match status" value="1"/>
</dbReference>
<dbReference type="PANTHER" id="PTHR30151:SF41">
    <property type="entry name" value="ABC TRANSPORTER PERMEASE PROTEIN"/>
    <property type="match status" value="1"/>
</dbReference>
<accession>A0ABT7PMM0</accession>
<evidence type="ECO:0000256" key="3">
    <source>
        <dbReference type="ARBA" id="ARBA00022475"/>
    </source>
</evidence>
<feature type="transmembrane region" description="Helical" evidence="7">
    <location>
        <begin position="138"/>
        <end position="163"/>
    </location>
</feature>
<feature type="transmembrane region" description="Helical" evidence="7">
    <location>
        <begin position="270"/>
        <end position="297"/>
    </location>
</feature>
<evidence type="ECO:0000313" key="10">
    <source>
        <dbReference type="EMBL" id="MDM4017758.1"/>
    </source>
</evidence>
<dbReference type="Pfam" id="PF00528">
    <property type="entry name" value="BPD_transp_1"/>
    <property type="match status" value="1"/>
</dbReference>
<feature type="transmembrane region" description="Helical" evidence="7">
    <location>
        <begin position="103"/>
        <end position="126"/>
    </location>
</feature>
<keyword evidence="3" id="KW-1003">Cell membrane</keyword>
<reference evidence="10 11" key="1">
    <citation type="submission" date="2023-06" db="EMBL/GenBank/DDBJ databases">
        <title>Roseiconus lacunae JC819 isolated from Gulf of Mannar region, Tamil Nadu.</title>
        <authorList>
            <person name="Pk S."/>
            <person name="Ch S."/>
            <person name="Ch V.R."/>
        </authorList>
    </citation>
    <scope>NUCLEOTIDE SEQUENCE [LARGE SCALE GENOMIC DNA]</scope>
    <source>
        <strain evidence="10 11">JC819</strain>
    </source>
</reference>
<keyword evidence="5 7" id="KW-1133">Transmembrane helix</keyword>
<evidence type="ECO:0000256" key="5">
    <source>
        <dbReference type="ARBA" id="ARBA00022989"/>
    </source>
</evidence>
<evidence type="ECO:0000256" key="1">
    <source>
        <dbReference type="ARBA" id="ARBA00004651"/>
    </source>
</evidence>
<organism evidence="10 11">
    <name type="scientific">Roseiconus lacunae</name>
    <dbReference type="NCBI Taxonomy" id="2605694"/>
    <lineage>
        <taxon>Bacteria</taxon>
        <taxon>Pseudomonadati</taxon>
        <taxon>Planctomycetota</taxon>
        <taxon>Planctomycetia</taxon>
        <taxon>Pirellulales</taxon>
        <taxon>Pirellulaceae</taxon>
        <taxon>Roseiconus</taxon>
    </lineage>
</organism>
<dbReference type="InterPro" id="IPR000515">
    <property type="entry name" value="MetI-like"/>
</dbReference>
<dbReference type="Proteomes" id="UP001239462">
    <property type="component" value="Unassembled WGS sequence"/>
</dbReference>
<gene>
    <name evidence="10" type="ORF">QTN89_20080</name>
</gene>
<keyword evidence="11" id="KW-1185">Reference proteome</keyword>
<evidence type="ECO:0000256" key="6">
    <source>
        <dbReference type="ARBA" id="ARBA00023136"/>
    </source>
</evidence>
<keyword evidence="6 7" id="KW-0472">Membrane</keyword>
<feature type="transmembrane region" description="Helical" evidence="7">
    <location>
        <begin position="231"/>
        <end position="250"/>
    </location>
</feature>
<evidence type="ECO:0000256" key="7">
    <source>
        <dbReference type="RuleBase" id="RU363032"/>
    </source>
</evidence>
<sequence length="316" mass="33903">MTQPPPNTDASSANDESPAVAANKTHQDLAMRATASRPQEARTRRSRTELIGTWGPVLGVACAMAAVWSIVVRVFGLPRALLPLPSEVVEAAWAYRVELWQGFLTTGLASLAGLIAAIAIGCLISVAFSQSRRIRLAFFPYVVFLQTVPIVAIAPLLITWSGYEFRTVVIVTVIVCLFPVVNSVTAGLTAVDRAWVDLFRLYGASRAQTLVKLQIPTAVEYLIIGSKTSSGLAVIGAIVAEFFVGNGSGNQYDGLGTLMTHWQGFVKTDALIAAVFASTLLGLGLFAMVQLASVTVLSRWMRHTQSGALRNDRTSH</sequence>
<comment type="subcellular location">
    <subcellularLocation>
        <location evidence="1 7">Cell membrane</location>
        <topology evidence="1 7">Multi-pass membrane protein</topology>
    </subcellularLocation>
</comment>
<dbReference type="PANTHER" id="PTHR30151">
    <property type="entry name" value="ALKANE SULFONATE ABC TRANSPORTER-RELATED, MEMBRANE SUBUNIT"/>
    <property type="match status" value="1"/>
</dbReference>
<evidence type="ECO:0000256" key="2">
    <source>
        <dbReference type="ARBA" id="ARBA00022448"/>
    </source>
</evidence>
<dbReference type="Gene3D" id="1.10.3720.10">
    <property type="entry name" value="MetI-like"/>
    <property type="match status" value="1"/>
</dbReference>
<comment type="similarity">
    <text evidence="7">Belongs to the binding-protein-dependent transport system permease family.</text>
</comment>
<name>A0ABT7PMM0_9BACT</name>
<feature type="region of interest" description="Disordered" evidence="8">
    <location>
        <begin position="1"/>
        <end position="46"/>
    </location>
</feature>
<keyword evidence="4 7" id="KW-0812">Transmembrane</keyword>
<evidence type="ECO:0000259" key="9">
    <source>
        <dbReference type="PROSITE" id="PS50928"/>
    </source>
</evidence>
<protein>
    <submittedName>
        <fullName evidence="10">ABC transporter permease</fullName>
    </submittedName>
</protein>
<evidence type="ECO:0000313" key="11">
    <source>
        <dbReference type="Proteomes" id="UP001239462"/>
    </source>
</evidence>
<feature type="domain" description="ABC transmembrane type-1" evidence="9">
    <location>
        <begin position="103"/>
        <end position="293"/>
    </location>
</feature>
<comment type="caution">
    <text evidence="10">The sequence shown here is derived from an EMBL/GenBank/DDBJ whole genome shotgun (WGS) entry which is preliminary data.</text>
</comment>
<feature type="transmembrane region" description="Helical" evidence="7">
    <location>
        <begin position="169"/>
        <end position="191"/>
    </location>
</feature>